<dbReference type="Pfam" id="PF00657">
    <property type="entry name" value="Lipase_GDSL"/>
    <property type="match status" value="1"/>
</dbReference>
<evidence type="ECO:0000313" key="10">
    <source>
        <dbReference type="Proteomes" id="UP000026915"/>
    </source>
</evidence>
<dbReference type="HOGENOM" id="CLU_1411081_0_0_1"/>
<dbReference type="Gramene" id="EOY31938">
    <property type="protein sequence ID" value="EOY31938"/>
    <property type="gene ID" value="TCM_039303"/>
</dbReference>
<dbReference type="PANTHER" id="PTHR45650">
    <property type="entry name" value="GDSL-LIKE LIPASE/ACYLHYDROLASE-RELATED"/>
    <property type="match status" value="1"/>
</dbReference>
<organism evidence="9 10">
    <name type="scientific">Theobroma cacao</name>
    <name type="common">Cacao</name>
    <name type="synonym">Cocoa</name>
    <dbReference type="NCBI Taxonomy" id="3641"/>
    <lineage>
        <taxon>Eukaryota</taxon>
        <taxon>Viridiplantae</taxon>
        <taxon>Streptophyta</taxon>
        <taxon>Embryophyta</taxon>
        <taxon>Tracheophyta</taxon>
        <taxon>Spermatophyta</taxon>
        <taxon>Magnoliopsida</taxon>
        <taxon>eudicotyledons</taxon>
        <taxon>Gunneridae</taxon>
        <taxon>Pentapetalae</taxon>
        <taxon>rosids</taxon>
        <taxon>malvids</taxon>
        <taxon>Malvales</taxon>
        <taxon>Malvaceae</taxon>
        <taxon>Byttnerioideae</taxon>
        <taxon>Theobroma</taxon>
    </lineage>
</organism>
<keyword evidence="4" id="KW-0732">Signal</keyword>
<keyword evidence="5" id="KW-0378">Hydrolase</keyword>
<comment type="similarity">
    <text evidence="2">Belongs to the 'GDSL' lipolytic enzyme family.</text>
</comment>
<proteinExistence type="inferred from homology"/>
<keyword evidence="8" id="KW-1133">Transmembrane helix</keyword>
<dbReference type="EMBL" id="CM001887">
    <property type="protein sequence ID" value="EOY31938.1"/>
    <property type="molecule type" value="Genomic_DNA"/>
</dbReference>
<evidence type="ECO:0000256" key="6">
    <source>
        <dbReference type="ARBA" id="ARBA00022963"/>
    </source>
</evidence>
<dbReference type="Gene3D" id="3.40.50.1110">
    <property type="entry name" value="SGNH hydrolase"/>
    <property type="match status" value="2"/>
</dbReference>
<gene>
    <name evidence="9" type="ORF">TCM_039303</name>
</gene>
<sequence>METKIADYEFSHVELLCFQNYMPPFARAKGGSILKGVNYASGSTGIRDESGSQLVYNTSRQYTPQQYAAALVEQYSQQIKVLYRLGARKFALYGLGLLGCTPIAISVYGTNGARCVDKIKHCLTNGTCCKVGGSGGELCIRNSKPCSDRSRYVFWDAIHPSDAWNELVAKIAYRTNSTKGAHPCNIQTLAKLK</sequence>
<protein>
    <submittedName>
        <fullName evidence="9">GDSL-like Lipase/Acylhydrolase superfamily protein</fullName>
    </submittedName>
</protein>
<keyword evidence="10" id="KW-1185">Reference proteome</keyword>
<dbReference type="InterPro" id="IPR051238">
    <property type="entry name" value="GDSL_esterase/lipase"/>
</dbReference>
<keyword evidence="8" id="KW-0812">Transmembrane</keyword>
<dbReference type="InterPro" id="IPR001087">
    <property type="entry name" value="GDSL"/>
</dbReference>
<evidence type="ECO:0000256" key="8">
    <source>
        <dbReference type="SAM" id="Phobius"/>
    </source>
</evidence>
<feature type="transmembrane region" description="Helical" evidence="8">
    <location>
        <begin position="90"/>
        <end position="109"/>
    </location>
</feature>
<evidence type="ECO:0000256" key="3">
    <source>
        <dbReference type="ARBA" id="ARBA00022525"/>
    </source>
</evidence>
<keyword evidence="8" id="KW-0472">Membrane</keyword>
<evidence type="ECO:0000256" key="7">
    <source>
        <dbReference type="ARBA" id="ARBA00023098"/>
    </source>
</evidence>
<dbReference type="GO" id="GO:0016042">
    <property type="term" value="P:lipid catabolic process"/>
    <property type="evidence" value="ECO:0007669"/>
    <property type="project" value="UniProtKB-KW"/>
</dbReference>
<comment type="subcellular location">
    <subcellularLocation>
        <location evidence="1">Secreted</location>
    </subcellularLocation>
</comment>
<evidence type="ECO:0000256" key="2">
    <source>
        <dbReference type="ARBA" id="ARBA00008668"/>
    </source>
</evidence>
<evidence type="ECO:0000256" key="4">
    <source>
        <dbReference type="ARBA" id="ARBA00022729"/>
    </source>
</evidence>
<dbReference type="AlphaFoldDB" id="A0A061GR96"/>
<keyword evidence="7" id="KW-0443">Lipid metabolism</keyword>
<dbReference type="InterPro" id="IPR036514">
    <property type="entry name" value="SGNH_hydro_sf"/>
</dbReference>
<name>A0A061GR96_THECC</name>
<dbReference type="STRING" id="3641.A0A061GR96"/>
<keyword evidence="3" id="KW-0964">Secreted</keyword>
<evidence type="ECO:0000313" key="9">
    <source>
        <dbReference type="EMBL" id="EOY31938.1"/>
    </source>
</evidence>
<reference evidence="9 10" key="1">
    <citation type="journal article" date="2013" name="Genome Biol.">
        <title>The genome sequence of the most widely cultivated cacao type and its use to identify candidate genes regulating pod color.</title>
        <authorList>
            <person name="Motamayor J.C."/>
            <person name="Mockaitis K."/>
            <person name="Schmutz J."/>
            <person name="Haiminen N."/>
            <person name="Iii D.L."/>
            <person name="Cornejo O."/>
            <person name="Findley S.D."/>
            <person name="Zheng P."/>
            <person name="Utro F."/>
            <person name="Royaert S."/>
            <person name="Saski C."/>
            <person name="Jenkins J."/>
            <person name="Podicheti R."/>
            <person name="Zhao M."/>
            <person name="Scheffler B.E."/>
            <person name="Stack J.C."/>
            <person name="Feltus F.A."/>
            <person name="Mustiga G.M."/>
            <person name="Amores F."/>
            <person name="Phillips W."/>
            <person name="Marelli J.P."/>
            <person name="May G.D."/>
            <person name="Shapiro H."/>
            <person name="Ma J."/>
            <person name="Bustamante C.D."/>
            <person name="Schnell R.J."/>
            <person name="Main D."/>
            <person name="Gilbert D."/>
            <person name="Parida L."/>
            <person name="Kuhn D.N."/>
        </authorList>
    </citation>
    <scope>NUCLEOTIDE SEQUENCE [LARGE SCALE GENOMIC DNA]</scope>
    <source>
        <strain evidence="10">cv. Matina 1-6</strain>
    </source>
</reference>
<dbReference type="PANTHER" id="PTHR45650:SF9">
    <property type="entry name" value="SGNH HYDROLASE-TYPE ESTERASE DOMAIN-CONTAINING PROTEIN"/>
    <property type="match status" value="1"/>
</dbReference>
<keyword evidence="6" id="KW-0442">Lipid degradation</keyword>
<dbReference type="GO" id="GO:0016788">
    <property type="term" value="F:hydrolase activity, acting on ester bonds"/>
    <property type="evidence" value="ECO:0007669"/>
    <property type="project" value="InterPro"/>
</dbReference>
<dbReference type="Proteomes" id="UP000026915">
    <property type="component" value="Chromosome 9"/>
</dbReference>
<accession>A0A061GR96</accession>
<evidence type="ECO:0000256" key="1">
    <source>
        <dbReference type="ARBA" id="ARBA00004613"/>
    </source>
</evidence>
<dbReference type="InParanoid" id="A0A061GR96"/>
<evidence type="ECO:0000256" key="5">
    <source>
        <dbReference type="ARBA" id="ARBA00022801"/>
    </source>
</evidence>
<dbReference type="GO" id="GO:0005576">
    <property type="term" value="C:extracellular region"/>
    <property type="evidence" value="ECO:0007669"/>
    <property type="project" value="UniProtKB-SubCell"/>
</dbReference>